<dbReference type="EMBL" id="WBVT01000022">
    <property type="protein sequence ID" value="KAB7790083.1"/>
    <property type="molecule type" value="Genomic_DNA"/>
</dbReference>
<comment type="similarity">
    <text evidence="3">Belongs to the eukaryotic PMM family.</text>
</comment>
<dbReference type="InterPro" id="IPR023214">
    <property type="entry name" value="HAD_sf"/>
</dbReference>
<dbReference type="UniPathway" id="UPA00126">
    <property type="reaction ID" value="UER00424"/>
</dbReference>
<feature type="binding site" evidence="12">
    <location>
        <position position="261"/>
    </location>
    <ligand>
        <name>Mg(2+)</name>
        <dbReference type="ChEBI" id="CHEBI:18420"/>
        <label>1</label>
    </ligand>
</feature>
<gene>
    <name evidence="14" type="ORF">F7D09_1428</name>
</gene>
<evidence type="ECO:0000256" key="4">
    <source>
        <dbReference type="ARBA" id="ARBA00011738"/>
    </source>
</evidence>
<dbReference type="InterPro" id="IPR005002">
    <property type="entry name" value="PMM"/>
</dbReference>
<evidence type="ECO:0000256" key="2">
    <source>
        <dbReference type="ARBA" id="ARBA00004699"/>
    </source>
</evidence>
<feature type="binding site" evidence="11">
    <location>
        <position position="231"/>
    </location>
    <ligand>
        <name>alpha-D-mannose 1-phosphate</name>
        <dbReference type="ChEBI" id="CHEBI:58409"/>
    </ligand>
</feature>
<keyword evidence="8 12" id="KW-0460">Magnesium</keyword>
<feature type="binding site" evidence="12">
    <location>
        <position position="277"/>
    </location>
    <ligand>
        <name>Mg(2+)</name>
        <dbReference type="ChEBI" id="CHEBI:18420"/>
        <label>1</label>
    </ligand>
</feature>
<comment type="subcellular location">
    <subcellularLocation>
        <location evidence="1">Cytoplasm</location>
    </subcellularLocation>
</comment>
<accession>A0A6I1GEL3</accession>
<evidence type="ECO:0000256" key="3">
    <source>
        <dbReference type="ARBA" id="ARBA00009736"/>
    </source>
</evidence>
<evidence type="ECO:0000313" key="15">
    <source>
        <dbReference type="Proteomes" id="UP000441772"/>
    </source>
</evidence>
<feature type="active site" description="Nucleophile" evidence="10">
    <location>
        <position position="61"/>
    </location>
</feature>
<feature type="binding site" evidence="11">
    <location>
        <position position="229"/>
    </location>
    <ligand>
        <name>alpha-D-mannose 1-phosphate</name>
        <dbReference type="ChEBI" id="CHEBI:58409"/>
    </ligand>
</feature>
<name>A0A6I1GEL3_9BIFI</name>
<comment type="cofactor">
    <cofactor evidence="12">
        <name>Mg(2+)</name>
        <dbReference type="ChEBI" id="CHEBI:18420"/>
    </cofactor>
</comment>
<comment type="subunit">
    <text evidence="4">Homodimer.</text>
</comment>
<feature type="binding site" evidence="11">
    <location>
        <position position="178"/>
    </location>
    <ligand>
        <name>alpha-D-mannose 1-phosphate</name>
        <dbReference type="ChEBI" id="CHEBI:58409"/>
    </ligand>
</feature>
<evidence type="ECO:0000256" key="7">
    <source>
        <dbReference type="ARBA" id="ARBA00022723"/>
    </source>
</evidence>
<feature type="compositionally biased region" description="Low complexity" evidence="13">
    <location>
        <begin position="9"/>
        <end position="28"/>
    </location>
</feature>
<dbReference type="InterPro" id="IPR006379">
    <property type="entry name" value="HAD-SF_hydro_IIB"/>
</dbReference>
<evidence type="ECO:0000313" key="14">
    <source>
        <dbReference type="EMBL" id="KAB7790083.1"/>
    </source>
</evidence>
<evidence type="ECO:0000256" key="11">
    <source>
        <dbReference type="PIRSR" id="PIRSR605002-2"/>
    </source>
</evidence>
<comment type="pathway">
    <text evidence="2">Nucleotide-sugar biosynthesis; GDP-alpha-D-mannose biosynthesis; alpha-D-mannose 1-phosphate from D-fructose 6-phosphate: step 2/2.</text>
</comment>
<dbReference type="GO" id="GO:0016791">
    <property type="term" value="F:phosphatase activity"/>
    <property type="evidence" value="ECO:0007669"/>
    <property type="project" value="UniProtKB-ARBA"/>
</dbReference>
<keyword evidence="9" id="KW-0413">Isomerase</keyword>
<feature type="region of interest" description="Disordered" evidence="13">
    <location>
        <begin position="1"/>
        <end position="28"/>
    </location>
</feature>
<organism evidence="14 15">
    <name type="scientific">Bifidobacterium leontopitheci</name>
    <dbReference type="NCBI Taxonomy" id="2650774"/>
    <lineage>
        <taxon>Bacteria</taxon>
        <taxon>Bacillati</taxon>
        <taxon>Actinomycetota</taxon>
        <taxon>Actinomycetes</taxon>
        <taxon>Bifidobacteriales</taxon>
        <taxon>Bifidobacteriaceae</taxon>
        <taxon>Bifidobacterium</taxon>
    </lineage>
</organism>
<dbReference type="GO" id="GO:0004615">
    <property type="term" value="F:phosphomannomutase activity"/>
    <property type="evidence" value="ECO:0007669"/>
    <property type="project" value="UniProtKB-EC"/>
</dbReference>
<evidence type="ECO:0000256" key="6">
    <source>
        <dbReference type="ARBA" id="ARBA00022490"/>
    </source>
</evidence>
<dbReference type="AlphaFoldDB" id="A0A6I1GEL3"/>
<feature type="binding site" evidence="12">
    <location>
        <position position="63"/>
    </location>
    <ligand>
        <name>Mg(2+)</name>
        <dbReference type="ChEBI" id="CHEBI:18420"/>
        <label>1</label>
    </ligand>
</feature>
<dbReference type="Gene3D" id="3.30.1240.20">
    <property type="match status" value="1"/>
</dbReference>
<comment type="caution">
    <text evidence="14">The sequence shown here is derived from an EMBL/GenBank/DDBJ whole genome shotgun (WGS) entry which is preliminary data.</text>
</comment>
<dbReference type="NCBIfam" id="TIGR01484">
    <property type="entry name" value="HAD-SF-IIB"/>
    <property type="match status" value="1"/>
</dbReference>
<dbReference type="SUPFAM" id="SSF56784">
    <property type="entry name" value="HAD-like"/>
    <property type="match status" value="1"/>
</dbReference>
<dbReference type="InterPro" id="IPR043169">
    <property type="entry name" value="PMM_cap"/>
</dbReference>
<proteinExistence type="inferred from homology"/>
<dbReference type="GO" id="GO:0046872">
    <property type="term" value="F:metal ion binding"/>
    <property type="evidence" value="ECO:0007669"/>
    <property type="project" value="UniProtKB-KW"/>
</dbReference>
<protein>
    <recommendedName>
        <fullName evidence="5">phosphomannomutase</fullName>
        <ecNumber evidence="5">5.4.2.8</ecNumber>
    </recommendedName>
</protein>
<evidence type="ECO:0000256" key="9">
    <source>
        <dbReference type="ARBA" id="ARBA00023235"/>
    </source>
</evidence>
<dbReference type="Gene3D" id="3.40.50.1000">
    <property type="entry name" value="HAD superfamily/HAD-like"/>
    <property type="match status" value="1"/>
</dbReference>
<dbReference type="GO" id="GO:0005737">
    <property type="term" value="C:cytoplasm"/>
    <property type="evidence" value="ECO:0007669"/>
    <property type="project" value="UniProtKB-SubCell"/>
</dbReference>
<keyword evidence="15" id="KW-1185">Reference proteome</keyword>
<evidence type="ECO:0000256" key="12">
    <source>
        <dbReference type="PIRSR" id="PIRSR605002-3"/>
    </source>
</evidence>
<reference evidence="14 15" key="1">
    <citation type="submission" date="2019-09" db="EMBL/GenBank/DDBJ databases">
        <title>Characterization of the phylogenetic diversity of two novel species belonging to the genus Bifidobacterium: Bifidobacterium cebidarum sp. nov. and Bifidobacterium leontopitheci sp. nov.</title>
        <authorList>
            <person name="Lugli G.A."/>
            <person name="Duranti S."/>
            <person name="Milani C."/>
            <person name="Turroni F."/>
            <person name="Ventura M."/>
        </authorList>
    </citation>
    <scope>NUCLEOTIDE SEQUENCE [LARGE SCALE GENOMIC DNA]</scope>
    <source>
        <strain evidence="14 15">LMG 31471</strain>
    </source>
</reference>
<keyword evidence="6" id="KW-0963">Cytoplasm</keyword>
<feature type="active site" description="Proton donor/acceptor" evidence="10">
    <location>
        <position position="63"/>
    </location>
</feature>
<evidence type="ECO:0000256" key="1">
    <source>
        <dbReference type="ARBA" id="ARBA00004496"/>
    </source>
</evidence>
<dbReference type="Pfam" id="PF03332">
    <property type="entry name" value="PMM"/>
    <property type="match status" value="1"/>
</dbReference>
<dbReference type="EC" id="5.4.2.8" evidence="5"/>
<evidence type="ECO:0000256" key="5">
    <source>
        <dbReference type="ARBA" id="ARBA00012730"/>
    </source>
</evidence>
<dbReference type="InterPro" id="IPR036412">
    <property type="entry name" value="HAD-like_sf"/>
</dbReference>
<feature type="binding site" evidence="12">
    <location>
        <position position="61"/>
    </location>
    <ligand>
        <name>Mg(2+)</name>
        <dbReference type="ChEBI" id="CHEBI:18420"/>
        <label>1</label>
    </ligand>
</feature>
<sequence length="310" mass="32395">MGLMPSAISSETAMPPSPSAMSEPAVSEPAVSKTSARVRICAWDAPDAAVDPDAVDAFAFDLDNTLAVSKQPMKPDMTACLAALLRYRPVAVITGGSFALASSQVIAMLDGQADLAGLHVMPTSGSSYYVWDGGAWVVRYERTLSQPDRDAAAASLRRRAEELGLWPERPLGEPIEDRGSQITFSALGQLAPAGAKQQWDPDGTKKARLVAAVAADLPHLLVRAGGYTSVDVSAGADKSFAVRELAKALGTSVGRIVFVGDRMTPGGNDYPAACAGTFAVAVTCPQDTVRWCRGAIAVLEGRSRGTSDVT</sequence>
<keyword evidence="7 12" id="KW-0479">Metal-binding</keyword>
<dbReference type="Proteomes" id="UP000441772">
    <property type="component" value="Unassembled WGS sequence"/>
</dbReference>
<evidence type="ECO:0000256" key="8">
    <source>
        <dbReference type="ARBA" id="ARBA00022842"/>
    </source>
</evidence>
<evidence type="ECO:0000256" key="13">
    <source>
        <dbReference type="SAM" id="MobiDB-lite"/>
    </source>
</evidence>
<evidence type="ECO:0000256" key="10">
    <source>
        <dbReference type="PIRSR" id="PIRSR605002-1"/>
    </source>
</evidence>
<dbReference type="GO" id="GO:0009298">
    <property type="term" value="P:GDP-mannose biosynthetic process"/>
    <property type="evidence" value="ECO:0007669"/>
    <property type="project" value="UniProtKB-UniPathway"/>
</dbReference>